<keyword evidence="3" id="KW-1185">Reference proteome</keyword>
<reference evidence="2 3" key="1">
    <citation type="submission" date="2018-08" db="EMBL/GenBank/DDBJ databases">
        <title>A genome reference for cultivated species of the human gut microbiota.</title>
        <authorList>
            <person name="Zou Y."/>
            <person name="Xue W."/>
            <person name="Luo G."/>
        </authorList>
    </citation>
    <scope>NUCLEOTIDE SEQUENCE [LARGE SCALE GENOMIC DNA]</scope>
    <source>
        <strain evidence="2 3">AM22-22</strain>
    </source>
</reference>
<evidence type="ECO:0000313" key="3">
    <source>
        <dbReference type="Proteomes" id="UP000284095"/>
    </source>
</evidence>
<evidence type="ECO:0000313" key="2">
    <source>
        <dbReference type="EMBL" id="RHG24706.1"/>
    </source>
</evidence>
<keyword evidence="1" id="KW-0472">Membrane</keyword>
<accession>A0A414STD4</accession>
<sequence>MRFKTVAVFDNYEVVEPTEPVKRIEVIDIRKRSVVSVPVKHDRHKISKDECDRELTVSAIVISVIPVLFVFGMIVTWIVFGY</sequence>
<dbReference type="RefSeq" id="WP_118225198.1">
    <property type="nucleotide sequence ID" value="NZ_QRIC01000022.1"/>
</dbReference>
<gene>
    <name evidence="2" type="ORF">DW265_10070</name>
</gene>
<organism evidence="2 3">
    <name type="scientific">Dorea longicatena</name>
    <dbReference type="NCBI Taxonomy" id="88431"/>
    <lineage>
        <taxon>Bacteria</taxon>
        <taxon>Bacillati</taxon>
        <taxon>Bacillota</taxon>
        <taxon>Clostridia</taxon>
        <taxon>Lachnospirales</taxon>
        <taxon>Lachnospiraceae</taxon>
        <taxon>Dorea</taxon>
    </lineage>
</organism>
<name>A0A414STD4_9FIRM</name>
<dbReference type="Proteomes" id="UP000284095">
    <property type="component" value="Unassembled WGS sequence"/>
</dbReference>
<comment type="caution">
    <text evidence="2">The sequence shown here is derived from an EMBL/GenBank/DDBJ whole genome shotgun (WGS) entry which is preliminary data.</text>
</comment>
<proteinExistence type="predicted"/>
<dbReference type="AlphaFoldDB" id="A0A414STD4"/>
<evidence type="ECO:0000256" key="1">
    <source>
        <dbReference type="SAM" id="Phobius"/>
    </source>
</evidence>
<protein>
    <submittedName>
        <fullName evidence="2">Uncharacterized protein</fullName>
    </submittedName>
</protein>
<keyword evidence="1" id="KW-1133">Transmembrane helix</keyword>
<keyword evidence="1" id="KW-0812">Transmembrane</keyword>
<feature type="transmembrane region" description="Helical" evidence="1">
    <location>
        <begin position="55"/>
        <end position="80"/>
    </location>
</feature>
<dbReference type="EMBL" id="QRIC01000022">
    <property type="protein sequence ID" value="RHG24706.1"/>
    <property type="molecule type" value="Genomic_DNA"/>
</dbReference>